<dbReference type="STRING" id="633147.Olsu_1752"/>
<reference evidence="3 4" key="1">
    <citation type="journal article" date="2010" name="Stand. Genomic Sci.">
        <title>Complete genome sequence of Olsenella uli type strain (VPI D76D-27C).</title>
        <authorList>
            <person name="Goker M."/>
            <person name="Held B."/>
            <person name="Lucas S."/>
            <person name="Nolan M."/>
            <person name="Yasawong M."/>
            <person name="Glavina Del Rio T."/>
            <person name="Tice H."/>
            <person name="Cheng J.F."/>
            <person name="Bruce D."/>
            <person name="Detter J.C."/>
            <person name="Tapia R."/>
            <person name="Han C."/>
            <person name="Goodwin L."/>
            <person name="Pitluck S."/>
            <person name="Liolios K."/>
            <person name="Ivanova N."/>
            <person name="Mavromatis K."/>
            <person name="Mikhailova N."/>
            <person name="Pati A."/>
            <person name="Chen A."/>
            <person name="Palaniappan K."/>
            <person name="Land M."/>
            <person name="Hauser L."/>
            <person name="Chang Y.J."/>
            <person name="Jeffries C.D."/>
            <person name="Rohde M."/>
            <person name="Sikorski J."/>
            <person name="Pukall R."/>
            <person name="Woyke T."/>
            <person name="Bristow J."/>
            <person name="Eisen J.A."/>
            <person name="Markowitz V."/>
            <person name="Hugenholtz P."/>
            <person name="Kyrpides N.C."/>
            <person name="Klenk H.P."/>
            <person name="Lapidus A."/>
        </authorList>
    </citation>
    <scope>NUCLEOTIDE SEQUENCE [LARGE SCALE GENOMIC DNA]</scope>
    <source>
        <strain evidence="4">ATCC 49627 / DSM 7084 / CIP 109912 / JCM 12494 / NCIMB 702895 / VPI D76D-27C</strain>
    </source>
</reference>
<dbReference type="EMBL" id="CP002106">
    <property type="protein sequence ID" value="ADK68840.1"/>
    <property type="molecule type" value="Genomic_DNA"/>
</dbReference>
<sequence length="74" mass="8616">MEAIGNFFGWLFGTRAGVGALVLGGIVVFVVIAFVLERRTRRRYRNHRKTDSDWDLFDDEDDESGWSEFEEDNK</sequence>
<keyword evidence="2" id="KW-1133">Transmembrane helix</keyword>
<dbReference type="Pfam" id="PF20485">
    <property type="entry name" value="DUF6724"/>
    <property type="match status" value="1"/>
</dbReference>
<evidence type="ECO:0000313" key="3">
    <source>
        <dbReference type="EMBL" id="ADK68840.1"/>
    </source>
</evidence>
<dbReference type="eggNOG" id="ENOG502ZDDG">
    <property type="taxonomic scope" value="Bacteria"/>
</dbReference>
<dbReference type="HOGENOM" id="CLU_199502_0_0_11"/>
<feature type="transmembrane region" description="Helical" evidence="2">
    <location>
        <begin position="16"/>
        <end position="36"/>
    </location>
</feature>
<feature type="region of interest" description="Disordered" evidence="1">
    <location>
        <begin position="46"/>
        <end position="74"/>
    </location>
</feature>
<dbReference type="InterPro" id="IPR046570">
    <property type="entry name" value="DUF6724"/>
</dbReference>
<dbReference type="GeneID" id="78513132"/>
<name>E1QXI7_OLSUV</name>
<evidence type="ECO:0000256" key="1">
    <source>
        <dbReference type="SAM" id="MobiDB-lite"/>
    </source>
</evidence>
<feature type="compositionally biased region" description="Acidic residues" evidence="1">
    <location>
        <begin position="53"/>
        <end position="74"/>
    </location>
</feature>
<keyword evidence="4" id="KW-1185">Reference proteome</keyword>
<dbReference type="AlphaFoldDB" id="E1QXI7"/>
<organism evidence="3 4">
    <name type="scientific">Olsenella uli (strain ATCC 49627 / DSM 7084 / CCUG 31166 / CIP 109912 / JCM 12494 / LMG 11480 / NCIMB 702895 / VPI D76D-27C)</name>
    <name type="common">Lactobacillus uli</name>
    <dbReference type="NCBI Taxonomy" id="633147"/>
    <lineage>
        <taxon>Bacteria</taxon>
        <taxon>Bacillati</taxon>
        <taxon>Actinomycetota</taxon>
        <taxon>Coriobacteriia</taxon>
        <taxon>Coriobacteriales</taxon>
        <taxon>Atopobiaceae</taxon>
        <taxon>Olsenella</taxon>
    </lineage>
</organism>
<dbReference type="PATRIC" id="fig|633147.7.peg.1459"/>
<accession>E1QXI7</accession>
<evidence type="ECO:0000256" key="2">
    <source>
        <dbReference type="SAM" id="Phobius"/>
    </source>
</evidence>
<dbReference type="Proteomes" id="UP000000333">
    <property type="component" value="Chromosome"/>
</dbReference>
<proteinExistence type="predicted"/>
<keyword evidence="2" id="KW-0812">Transmembrane</keyword>
<evidence type="ECO:0000313" key="4">
    <source>
        <dbReference type="Proteomes" id="UP000000333"/>
    </source>
</evidence>
<dbReference type="KEGG" id="ols:Olsu_1752"/>
<dbReference type="RefSeq" id="WP_013252591.1">
    <property type="nucleotide sequence ID" value="NC_014363.1"/>
</dbReference>
<gene>
    <name evidence="3" type="ordered locus">Olsu_1752</name>
</gene>
<keyword evidence="2" id="KW-0472">Membrane</keyword>
<protein>
    <submittedName>
        <fullName evidence="3">Uncharacterized protein</fullName>
    </submittedName>
</protein>